<evidence type="ECO:0000313" key="9">
    <source>
        <dbReference type="Proteomes" id="UP000786811"/>
    </source>
</evidence>
<reference evidence="8" key="1">
    <citation type="submission" date="2021-04" db="EMBL/GenBank/DDBJ databases">
        <authorList>
            <person name="Chebbi M.A.C M."/>
        </authorList>
    </citation>
    <scope>NUCLEOTIDE SEQUENCE</scope>
</reference>
<dbReference type="OrthoDB" id="272202at2759"/>
<dbReference type="EMBL" id="CAJNRD030001124">
    <property type="protein sequence ID" value="CAG5107448.1"/>
    <property type="molecule type" value="Genomic_DNA"/>
</dbReference>
<evidence type="ECO:0000256" key="5">
    <source>
        <dbReference type="ARBA" id="ARBA00023273"/>
    </source>
</evidence>
<keyword evidence="2" id="KW-0963">Cytoplasm</keyword>
<dbReference type="GO" id="GO:0035082">
    <property type="term" value="P:axoneme assembly"/>
    <property type="evidence" value="ECO:0007669"/>
    <property type="project" value="TreeGrafter"/>
</dbReference>
<dbReference type="Pfam" id="PF04712">
    <property type="entry name" value="Radial_spoke"/>
    <property type="match status" value="2"/>
</dbReference>
<dbReference type="GO" id="GO:0060294">
    <property type="term" value="P:cilium movement involved in cell motility"/>
    <property type="evidence" value="ECO:0007669"/>
    <property type="project" value="InterPro"/>
</dbReference>
<keyword evidence="4" id="KW-0206">Cytoskeleton</keyword>
<dbReference type="InterPro" id="IPR006802">
    <property type="entry name" value="Radial_spoke"/>
</dbReference>
<keyword evidence="5" id="KW-0966">Cell projection</keyword>
<feature type="region of interest" description="Disordered" evidence="7">
    <location>
        <begin position="199"/>
        <end position="226"/>
    </location>
</feature>
<keyword evidence="3" id="KW-0969">Cilium</keyword>
<feature type="coiled-coil region" evidence="6">
    <location>
        <begin position="42"/>
        <end position="69"/>
    </location>
</feature>
<evidence type="ECO:0000256" key="6">
    <source>
        <dbReference type="SAM" id="Coils"/>
    </source>
</evidence>
<evidence type="ECO:0000256" key="4">
    <source>
        <dbReference type="ARBA" id="ARBA00023212"/>
    </source>
</evidence>
<protein>
    <submittedName>
        <fullName evidence="8">Similar to Rsph4a: Radial spoke head protein 4 homolog A (Mus musculus)</fullName>
    </submittedName>
</protein>
<evidence type="ECO:0000256" key="3">
    <source>
        <dbReference type="ARBA" id="ARBA00023069"/>
    </source>
</evidence>
<feature type="non-terminal residue" evidence="8">
    <location>
        <position position="1"/>
    </location>
</feature>
<dbReference type="AlphaFoldDB" id="A0A8J2HSY1"/>
<dbReference type="Proteomes" id="UP000786811">
    <property type="component" value="Unassembled WGS sequence"/>
</dbReference>
<comment type="subcellular location">
    <subcellularLocation>
        <location evidence="1">Cytoplasm</location>
        <location evidence="1">Cytoskeleton</location>
        <location evidence="1">Cilium axoneme</location>
    </subcellularLocation>
</comment>
<evidence type="ECO:0000256" key="7">
    <source>
        <dbReference type="SAM" id="MobiDB-lite"/>
    </source>
</evidence>
<accession>A0A8J2HSY1</accession>
<dbReference type="PANTHER" id="PTHR13159:SF0">
    <property type="entry name" value="RADIAL SPOKE HEAD 6 HOMOLOG A"/>
    <property type="match status" value="1"/>
</dbReference>
<evidence type="ECO:0000256" key="1">
    <source>
        <dbReference type="ARBA" id="ARBA00004430"/>
    </source>
</evidence>
<proteinExistence type="predicted"/>
<evidence type="ECO:0000256" key="2">
    <source>
        <dbReference type="ARBA" id="ARBA00022490"/>
    </source>
</evidence>
<comment type="caution">
    <text evidence="8">The sequence shown here is derived from an EMBL/GenBank/DDBJ whole genome shotgun (WGS) entry which is preliminary data.</text>
</comment>
<organism evidence="8 9">
    <name type="scientific">Cotesia congregata</name>
    <name type="common">Parasitoid wasp</name>
    <name type="synonym">Apanteles congregatus</name>
    <dbReference type="NCBI Taxonomy" id="51543"/>
    <lineage>
        <taxon>Eukaryota</taxon>
        <taxon>Metazoa</taxon>
        <taxon>Ecdysozoa</taxon>
        <taxon>Arthropoda</taxon>
        <taxon>Hexapoda</taxon>
        <taxon>Insecta</taxon>
        <taxon>Pterygota</taxon>
        <taxon>Neoptera</taxon>
        <taxon>Endopterygota</taxon>
        <taxon>Hymenoptera</taxon>
        <taxon>Apocrita</taxon>
        <taxon>Ichneumonoidea</taxon>
        <taxon>Braconidae</taxon>
        <taxon>Microgastrinae</taxon>
        <taxon>Cotesia</taxon>
    </lineage>
</organism>
<dbReference type="PANTHER" id="PTHR13159">
    <property type="entry name" value="RADIAL SPOKEHEAD-RELATED"/>
    <property type="match status" value="1"/>
</dbReference>
<keyword evidence="9" id="KW-1185">Reference proteome</keyword>
<gene>
    <name evidence="8" type="ORF">HICCMSTLAB_LOCUS12754</name>
</gene>
<evidence type="ECO:0000313" key="8">
    <source>
        <dbReference type="EMBL" id="CAG5107448.1"/>
    </source>
</evidence>
<dbReference type="GO" id="GO:0001534">
    <property type="term" value="C:radial spoke"/>
    <property type="evidence" value="ECO:0007669"/>
    <property type="project" value="InterPro"/>
</dbReference>
<name>A0A8J2HSY1_COTCN</name>
<keyword evidence="6" id="KW-0175">Coiled coil</keyword>
<feature type="compositionally biased region" description="Acidic residues" evidence="7">
    <location>
        <begin position="205"/>
        <end position="223"/>
    </location>
</feature>
<sequence>MHFTESQYPETCYRERNIKCSVSVRDYPFWGKILGSPKNYYVVEAELREEELSRRLRVESEENSEIEEEIGTGLNEKVYLVCNSPGLDDWIELPSVTPKQIVVARQIIRYFTGCLETTVQTFPHFPVNEGNYLRAQIARITATTLISPVGYFIFKSSDDEETGKLSINPNYHPLSVKNLTDPSLSNWCHHSRYIYEDGQTTSWDSSEEESDEDSSEEEDEDEVGPSLLTSLSKDTLLGAVPAWTLRLSSEIQLDTAIATVRSNLWPGAVAFAKSGVCGNVYIGSGHKYDICDYRPPETPLVENQYKIGSEKEDRTLEEEIDNHELQLLENFES</sequence>